<dbReference type="GO" id="GO:0005615">
    <property type="term" value="C:extracellular space"/>
    <property type="evidence" value="ECO:0007669"/>
    <property type="project" value="InterPro"/>
</dbReference>
<feature type="domain" description="FTP" evidence="15">
    <location>
        <begin position="103"/>
        <end position="152"/>
    </location>
</feature>
<evidence type="ECO:0000256" key="12">
    <source>
        <dbReference type="PIRSR" id="PIRSR601842-2"/>
    </source>
</evidence>
<dbReference type="InterPro" id="IPR050371">
    <property type="entry name" value="Fungal_virulence_M36"/>
</dbReference>
<feature type="compositionally biased region" description="Basic and acidic residues" evidence="14">
    <location>
        <begin position="311"/>
        <end position="320"/>
    </location>
</feature>
<evidence type="ECO:0000256" key="3">
    <source>
        <dbReference type="ARBA" id="ARBA00022525"/>
    </source>
</evidence>
<dbReference type="Proteomes" id="UP000054350">
    <property type="component" value="Unassembled WGS sequence"/>
</dbReference>
<protein>
    <recommendedName>
        <fullName evidence="13">Extracellular metalloproteinase</fullName>
        <ecNumber evidence="13">3.4.24.-</ecNumber>
    </recommendedName>
    <alternativeName>
        <fullName evidence="13">Fungalysin</fullName>
    </alternativeName>
</protein>
<comment type="similarity">
    <text evidence="2 13">Belongs to the peptidase M36 family.</text>
</comment>
<keyword evidence="4 13" id="KW-0645">Protease</keyword>
<evidence type="ECO:0000256" key="6">
    <source>
        <dbReference type="ARBA" id="ARBA00022729"/>
    </source>
</evidence>
<keyword evidence="7 13" id="KW-0378">Hydrolase</keyword>
<evidence type="ECO:0000256" key="8">
    <source>
        <dbReference type="ARBA" id="ARBA00022833"/>
    </source>
</evidence>
<keyword evidence="6 13" id="KW-0732">Signal</keyword>
<accession>A0A0L0T515</accession>
<dbReference type="AlphaFoldDB" id="A0A0L0T515"/>
<dbReference type="OMA" id="CRIGIWD"/>
<dbReference type="Gene3D" id="1.10.390.10">
    <property type="entry name" value="Neutral Protease Domain 2"/>
    <property type="match status" value="1"/>
</dbReference>
<feature type="chain" id="PRO_5009360884" description="Extracellular metalloproteinase" evidence="13">
    <location>
        <begin position="32"/>
        <end position="662"/>
    </location>
</feature>
<sequence>MLVRASTHHRPLVALLLAALMALHAIPHAHATKEANAFELNVVKDPTVAVKSFTILPPFGTTVGTSASTATTIPTRQPTADKQDAARAIAATYLIETLGFPAAEFVIKNVVLTSSGVTAVYVRQLVNGLEIVNADVNINIKNGQIVAIGDSFYRGARPSQPDLAALSDVGSTTGKSPADAFKALASFVGAPTPTTVNVTVPAPTGGQSIASTGALVFKIASEIATAPVPVRYAYVQVGNNLKLVYSFQLKQTVHWYDGHVNVQTGEIEAVDWTSAARYPVILVGEQSPVKGPVVIVESAAVVLTNASPKGWHDDTAHHTTTEGNNVHARPNTRDINKNVAPDGGANLDFTQYSPVFATHDPIDYTAGSAVELFYLLNVAHDLTYQYGFDEQSGNFQVDNHGKGGQGNDAVLGLAQDGGRIDDSHFSAPPDGVEPFAAISIFTFTTPNRDSDFDLVIPHHEYFHGVSSRLTGGPANANCLRASEAKGMAEGWSDMFGLMVNVLDKESVTRDMAAPFAPYVAGVPSGLRKFPYSTDMAMNPSTYSFLANNEYREPHRMGEVWASMLFEVYWNFVDRYGCGPMEQANLTYGNALWLQLIIDGLKLQICNPTFIQARDAVLLADLLLTRGANNCLIWRGFAKRGLGFAALPAVYVDSFNVPAACAL</sequence>
<evidence type="ECO:0000256" key="13">
    <source>
        <dbReference type="RuleBase" id="RU364017"/>
    </source>
</evidence>
<dbReference type="GO" id="GO:0008270">
    <property type="term" value="F:zinc ion binding"/>
    <property type="evidence" value="ECO:0007669"/>
    <property type="project" value="InterPro"/>
</dbReference>
<gene>
    <name evidence="16" type="ORF">AMAG_14366</name>
</gene>
<keyword evidence="5 12" id="KW-0479">Metal-binding</keyword>
<dbReference type="PANTHER" id="PTHR33478:SF1">
    <property type="entry name" value="EXTRACELLULAR METALLOPROTEINASE MEP"/>
    <property type="match status" value="1"/>
</dbReference>
<reference evidence="17" key="2">
    <citation type="submission" date="2009-11" db="EMBL/GenBank/DDBJ databases">
        <title>The Genome Sequence of Allomyces macrogynus strain ATCC 38327.</title>
        <authorList>
            <consortium name="The Broad Institute Genome Sequencing Platform"/>
            <person name="Russ C."/>
            <person name="Cuomo C."/>
            <person name="Shea T."/>
            <person name="Young S.K."/>
            <person name="Zeng Q."/>
            <person name="Koehrsen M."/>
            <person name="Haas B."/>
            <person name="Borodovsky M."/>
            <person name="Guigo R."/>
            <person name="Alvarado L."/>
            <person name="Berlin A."/>
            <person name="Borenstein D."/>
            <person name="Chen Z."/>
            <person name="Engels R."/>
            <person name="Freedman E."/>
            <person name="Gellesch M."/>
            <person name="Goldberg J."/>
            <person name="Griggs A."/>
            <person name="Gujja S."/>
            <person name="Heiman D."/>
            <person name="Hepburn T."/>
            <person name="Howarth C."/>
            <person name="Jen D."/>
            <person name="Larson L."/>
            <person name="Lewis B."/>
            <person name="Mehta T."/>
            <person name="Park D."/>
            <person name="Pearson M."/>
            <person name="Roberts A."/>
            <person name="Saif S."/>
            <person name="Shenoy N."/>
            <person name="Sisk P."/>
            <person name="Stolte C."/>
            <person name="Sykes S."/>
            <person name="Walk T."/>
            <person name="White J."/>
            <person name="Yandava C."/>
            <person name="Burger G."/>
            <person name="Gray M.W."/>
            <person name="Holland P.W.H."/>
            <person name="King N."/>
            <person name="Lang F.B.F."/>
            <person name="Roger A.J."/>
            <person name="Ruiz-Trillo I."/>
            <person name="Lander E."/>
            <person name="Nusbaum C."/>
        </authorList>
    </citation>
    <scope>NUCLEOTIDE SEQUENCE [LARGE SCALE GENOMIC DNA]</scope>
    <source>
        <strain evidence="17">ATCC 38327</strain>
    </source>
</reference>
<feature type="active site" evidence="11">
    <location>
        <position position="460"/>
    </location>
</feature>
<dbReference type="Pfam" id="PF02128">
    <property type="entry name" value="Peptidase_M36"/>
    <property type="match status" value="1"/>
</dbReference>
<evidence type="ECO:0000259" key="15">
    <source>
        <dbReference type="Pfam" id="PF07504"/>
    </source>
</evidence>
<dbReference type="Gene3D" id="3.10.170.10">
    <property type="match status" value="1"/>
</dbReference>
<keyword evidence="8 12" id="KW-0862">Zinc</keyword>
<dbReference type="Pfam" id="PF07504">
    <property type="entry name" value="FTP"/>
    <property type="match status" value="1"/>
</dbReference>
<feature type="region of interest" description="Disordered" evidence="14">
    <location>
        <begin position="311"/>
        <end position="338"/>
    </location>
</feature>
<dbReference type="VEuPathDB" id="FungiDB:AMAG_14366"/>
<dbReference type="PANTHER" id="PTHR33478">
    <property type="entry name" value="EXTRACELLULAR METALLOPROTEINASE MEP"/>
    <property type="match status" value="1"/>
</dbReference>
<evidence type="ECO:0000256" key="14">
    <source>
        <dbReference type="SAM" id="MobiDB-lite"/>
    </source>
</evidence>
<comment type="cofactor">
    <cofactor evidence="12">
        <name>Zn(2+)</name>
        <dbReference type="ChEBI" id="CHEBI:29105"/>
    </cofactor>
    <text evidence="12">Binds 1 zinc ion per subunit.</text>
</comment>
<dbReference type="EMBL" id="GG745362">
    <property type="protein sequence ID" value="KNE69835.1"/>
    <property type="molecule type" value="Genomic_DNA"/>
</dbReference>
<evidence type="ECO:0000256" key="7">
    <source>
        <dbReference type="ARBA" id="ARBA00022801"/>
    </source>
</evidence>
<dbReference type="InterPro" id="IPR011096">
    <property type="entry name" value="FTP_domain"/>
</dbReference>
<evidence type="ECO:0000256" key="2">
    <source>
        <dbReference type="ARBA" id="ARBA00006006"/>
    </source>
</evidence>
<proteinExistence type="inferred from homology"/>
<dbReference type="GO" id="GO:0006508">
    <property type="term" value="P:proteolysis"/>
    <property type="evidence" value="ECO:0007669"/>
    <property type="project" value="UniProtKB-KW"/>
</dbReference>
<dbReference type="InterPro" id="IPR027268">
    <property type="entry name" value="Peptidase_M4/M1_CTD_sf"/>
</dbReference>
<dbReference type="SUPFAM" id="SSF55486">
    <property type="entry name" value="Metalloproteases ('zincins'), catalytic domain"/>
    <property type="match status" value="1"/>
</dbReference>
<dbReference type="EC" id="3.4.24.-" evidence="13"/>
<dbReference type="OrthoDB" id="3227768at2759"/>
<evidence type="ECO:0000256" key="1">
    <source>
        <dbReference type="ARBA" id="ARBA00004613"/>
    </source>
</evidence>
<evidence type="ECO:0000256" key="11">
    <source>
        <dbReference type="PIRSR" id="PIRSR601842-1"/>
    </source>
</evidence>
<feature type="binding site" evidence="12">
    <location>
        <position position="463"/>
    </location>
    <ligand>
        <name>Zn(2+)</name>
        <dbReference type="ChEBI" id="CHEBI:29105"/>
        <note>catalytic</note>
    </ligand>
</feature>
<feature type="binding site" evidence="12">
    <location>
        <position position="459"/>
    </location>
    <ligand>
        <name>Zn(2+)</name>
        <dbReference type="ChEBI" id="CHEBI:29105"/>
        <note>catalytic</note>
    </ligand>
</feature>
<evidence type="ECO:0000313" key="17">
    <source>
        <dbReference type="Proteomes" id="UP000054350"/>
    </source>
</evidence>
<keyword evidence="10 13" id="KW-0865">Zymogen</keyword>
<keyword evidence="9 13" id="KW-0482">Metalloprotease</keyword>
<feature type="binding site" evidence="12">
    <location>
        <position position="489"/>
    </location>
    <ligand>
        <name>Zn(2+)</name>
        <dbReference type="ChEBI" id="CHEBI:29105"/>
        <note>catalytic</note>
    </ligand>
</feature>
<comment type="subcellular location">
    <subcellularLocation>
        <location evidence="1 13">Secreted</location>
    </subcellularLocation>
</comment>
<evidence type="ECO:0000256" key="5">
    <source>
        <dbReference type="ARBA" id="ARBA00022723"/>
    </source>
</evidence>
<feature type="signal peptide" evidence="13">
    <location>
        <begin position="1"/>
        <end position="31"/>
    </location>
</feature>
<dbReference type="CDD" id="cd09596">
    <property type="entry name" value="M36"/>
    <property type="match status" value="1"/>
</dbReference>
<name>A0A0L0T515_ALLM3</name>
<dbReference type="eggNOG" id="ENOG502QTDC">
    <property type="taxonomic scope" value="Eukaryota"/>
</dbReference>
<evidence type="ECO:0000256" key="10">
    <source>
        <dbReference type="ARBA" id="ARBA00023145"/>
    </source>
</evidence>
<keyword evidence="3 13" id="KW-0964">Secreted</keyword>
<dbReference type="GO" id="GO:0004222">
    <property type="term" value="F:metalloendopeptidase activity"/>
    <property type="evidence" value="ECO:0007669"/>
    <property type="project" value="InterPro"/>
</dbReference>
<evidence type="ECO:0000313" key="16">
    <source>
        <dbReference type="EMBL" id="KNE69835.1"/>
    </source>
</evidence>
<reference evidence="16 17" key="1">
    <citation type="submission" date="2009-11" db="EMBL/GenBank/DDBJ databases">
        <title>Annotation of Allomyces macrogynus ATCC 38327.</title>
        <authorList>
            <consortium name="The Broad Institute Genome Sequencing Platform"/>
            <person name="Russ C."/>
            <person name="Cuomo C."/>
            <person name="Burger G."/>
            <person name="Gray M.W."/>
            <person name="Holland P.W.H."/>
            <person name="King N."/>
            <person name="Lang F.B.F."/>
            <person name="Roger A.J."/>
            <person name="Ruiz-Trillo I."/>
            <person name="Young S.K."/>
            <person name="Zeng Q."/>
            <person name="Gargeya S."/>
            <person name="Fitzgerald M."/>
            <person name="Haas B."/>
            <person name="Abouelleil A."/>
            <person name="Alvarado L."/>
            <person name="Arachchi H.M."/>
            <person name="Berlin A."/>
            <person name="Chapman S.B."/>
            <person name="Gearin G."/>
            <person name="Goldberg J."/>
            <person name="Griggs A."/>
            <person name="Gujja S."/>
            <person name="Hansen M."/>
            <person name="Heiman D."/>
            <person name="Howarth C."/>
            <person name="Larimer J."/>
            <person name="Lui A."/>
            <person name="MacDonald P.J.P."/>
            <person name="McCowen C."/>
            <person name="Montmayeur A."/>
            <person name="Murphy C."/>
            <person name="Neiman D."/>
            <person name="Pearson M."/>
            <person name="Priest M."/>
            <person name="Roberts A."/>
            <person name="Saif S."/>
            <person name="Shea T."/>
            <person name="Sisk P."/>
            <person name="Stolte C."/>
            <person name="Sykes S."/>
            <person name="Wortman J."/>
            <person name="Nusbaum C."/>
            <person name="Birren B."/>
        </authorList>
    </citation>
    <scope>NUCLEOTIDE SEQUENCE [LARGE SCALE GENOMIC DNA]</scope>
    <source>
        <strain evidence="16 17">ATCC 38327</strain>
    </source>
</reference>
<dbReference type="InterPro" id="IPR001842">
    <property type="entry name" value="Peptidase_M36"/>
</dbReference>
<evidence type="ECO:0000256" key="9">
    <source>
        <dbReference type="ARBA" id="ARBA00023049"/>
    </source>
</evidence>
<organism evidence="16 17">
    <name type="scientific">Allomyces macrogynus (strain ATCC 38327)</name>
    <name type="common">Allomyces javanicus var. macrogynus</name>
    <dbReference type="NCBI Taxonomy" id="578462"/>
    <lineage>
        <taxon>Eukaryota</taxon>
        <taxon>Fungi</taxon>
        <taxon>Fungi incertae sedis</taxon>
        <taxon>Blastocladiomycota</taxon>
        <taxon>Blastocladiomycetes</taxon>
        <taxon>Blastocladiales</taxon>
        <taxon>Blastocladiaceae</taxon>
        <taxon>Allomyces</taxon>
    </lineage>
</organism>
<keyword evidence="17" id="KW-1185">Reference proteome</keyword>
<evidence type="ECO:0000256" key="4">
    <source>
        <dbReference type="ARBA" id="ARBA00022670"/>
    </source>
</evidence>